<dbReference type="InterPro" id="IPR021137">
    <property type="entry name" value="Ribosomal_bL35-like"/>
</dbReference>
<keyword evidence="3 5" id="KW-0687">Ribonucleoprotein</keyword>
<dbReference type="RefSeq" id="WP_128700900.1">
    <property type="nucleotide sequence ID" value="NZ_CP019384.1"/>
</dbReference>
<evidence type="ECO:0000256" key="5">
    <source>
        <dbReference type="HAMAP-Rule" id="MF_00514"/>
    </source>
</evidence>
<evidence type="ECO:0000256" key="1">
    <source>
        <dbReference type="ARBA" id="ARBA00006598"/>
    </source>
</evidence>
<dbReference type="AlphaFoldDB" id="A0A410P6V7"/>
<dbReference type="OrthoDB" id="47476at2"/>
<evidence type="ECO:0000256" key="6">
    <source>
        <dbReference type="RuleBase" id="RU000568"/>
    </source>
</evidence>
<dbReference type="InterPro" id="IPR001706">
    <property type="entry name" value="Ribosomal_bL35"/>
</dbReference>
<dbReference type="EMBL" id="CP019384">
    <property type="protein sequence ID" value="QAT17936.1"/>
    <property type="molecule type" value="Genomic_DNA"/>
</dbReference>
<keyword evidence="2 5" id="KW-0689">Ribosomal protein</keyword>
<evidence type="ECO:0000256" key="3">
    <source>
        <dbReference type="ARBA" id="ARBA00023274"/>
    </source>
</evidence>
<reference evidence="7 8" key="1">
    <citation type="submission" date="2017-01" db="EMBL/GenBank/DDBJ databases">
        <title>First insights into the biology of 'candidatus Vampirococcus archaeovorus'.</title>
        <authorList>
            <person name="Kizina J."/>
            <person name="Jordan S."/>
            <person name="Stueber K."/>
            <person name="Reinhardt R."/>
            <person name="Harder J."/>
        </authorList>
    </citation>
    <scope>NUCLEOTIDE SEQUENCE [LARGE SCALE GENOMIC DNA]</scope>
    <source>
        <strain evidence="7 8">LiM</strain>
    </source>
</reference>
<evidence type="ECO:0000256" key="2">
    <source>
        <dbReference type="ARBA" id="ARBA00022980"/>
    </source>
</evidence>
<sequence length="63" mass="7457">MLKTNKSVAKRIKTTARGKLKRTRAFKGHILTKKTRKRKRHLRRSALVSTVEARRIRRMLPYG</sequence>
<dbReference type="Proteomes" id="UP000287243">
    <property type="component" value="Chromosome"/>
</dbReference>
<dbReference type="InterPro" id="IPR018265">
    <property type="entry name" value="Ribosomal_bL35_CS"/>
</dbReference>
<dbReference type="FunFam" id="4.10.410.60:FF:000001">
    <property type="entry name" value="50S ribosomal protein L35"/>
    <property type="match status" value="1"/>
</dbReference>
<dbReference type="PROSITE" id="PS00936">
    <property type="entry name" value="RIBOSOMAL_L35"/>
    <property type="match status" value="1"/>
</dbReference>
<proteinExistence type="inferred from homology"/>
<accession>A0A410P6V7</accession>
<dbReference type="GO" id="GO:0003735">
    <property type="term" value="F:structural constituent of ribosome"/>
    <property type="evidence" value="ECO:0007669"/>
    <property type="project" value="InterPro"/>
</dbReference>
<evidence type="ECO:0000256" key="4">
    <source>
        <dbReference type="ARBA" id="ARBA00071664"/>
    </source>
</evidence>
<dbReference type="PANTHER" id="PTHR33343:SF1">
    <property type="entry name" value="LARGE RIBOSOMAL SUBUNIT PROTEIN BL35M"/>
    <property type="match status" value="1"/>
</dbReference>
<dbReference type="Pfam" id="PF01632">
    <property type="entry name" value="Ribosomal_L35p"/>
    <property type="match status" value="1"/>
</dbReference>
<gene>
    <name evidence="5" type="primary">rpmI</name>
    <name evidence="7" type="ORF">BU251_09470</name>
</gene>
<comment type="similarity">
    <text evidence="1 5 6">Belongs to the bacterial ribosomal protein bL35 family.</text>
</comment>
<name>A0A410P6V7_VELA1</name>
<evidence type="ECO:0000313" key="7">
    <source>
        <dbReference type="EMBL" id="QAT17936.1"/>
    </source>
</evidence>
<dbReference type="SUPFAM" id="SSF143034">
    <property type="entry name" value="L35p-like"/>
    <property type="match status" value="1"/>
</dbReference>
<dbReference type="Gene3D" id="4.10.410.60">
    <property type="match status" value="1"/>
</dbReference>
<dbReference type="GO" id="GO:0022625">
    <property type="term" value="C:cytosolic large ribosomal subunit"/>
    <property type="evidence" value="ECO:0007669"/>
    <property type="project" value="TreeGrafter"/>
</dbReference>
<dbReference type="KEGG" id="vai:BU251_09470"/>
<dbReference type="InterPro" id="IPR037229">
    <property type="entry name" value="Ribosomal_bL35_sf"/>
</dbReference>
<keyword evidence="8" id="KW-1185">Reference proteome</keyword>
<dbReference type="PANTHER" id="PTHR33343">
    <property type="entry name" value="54S RIBOSOMAL PROTEIN BL35M"/>
    <property type="match status" value="1"/>
</dbReference>
<dbReference type="HAMAP" id="MF_00514">
    <property type="entry name" value="Ribosomal_bL35"/>
    <property type="match status" value="1"/>
</dbReference>
<evidence type="ECO:0000313" key="8">
    <source>
        <dbReference type="Proteomes" id="UP000287243"/>
    </source>
</evidence>
<dbReference type="PRINTS" id="PR00064">
    <property type="entry name" value="RIBOSOMALL35"/>
</dbReference>
<protein>
    <recommendedName>
        <fullName evidence="4 5">Large ribosomal subunit protein bL35</fullName>
    </recommendedName>
</protein>
<organism evidence="7 8">
    <name type="scientific">Velamenicoccus archaeovorus</name>
    <dbReference type="NCBI Taxonomy" id="1930593"/>
    <lineage>
        <taxon>Bacteria</taxon>
        <taxon>Pseudomonadati</taxon>
        <taxon>Candidatus Omnitrophota</taxon>
        <taxon>Candidatus Velamenicoccus</taxon>
    </lineage>
</organism>
<dbReference type="GO" id="GO:0006412">
    <property type="term" value="P:translation"/>
    <property type="evidence" value="ECO:0007669"/>
    <property type="project" value="UniProtKB-UniRule"/>
</dbReference>
<dbReference type="NCBIfam" id="TIGR00001">
    <property type="entry name" value="rpmI_bact"/>
    <property type="match status" value="1"/>
</dbReference>